<dbReference type="EMBL" id="QGKX02001290">
    <property type="protein sequence ID" value="KAF3535198.1"/>
    <property type="molecule type" value="Genomic_DNA"/>
</dbReference>
<reference evidence="1" key="1">
    <citation type="submission" date="2019-12" db="EMBL/GenBank/DDBJ databases">
        <title>Genome sequencing and annotation of Brassica cretica.</title>
        <authorList>
            <person name="Studholme D.J."/>
            <person name="Sarris P."/>
        </authorList>
    </citation>
    <scope>NUCLEOTIDE SEQUENCE</scope>
    <source>
        <strain evidence="1">PFS-109/04</strain>
        <tissue evidence="1">Leaf</tissue>
    </source>
</reference>
<organism evidence="1 2">
    <name type="scientific">Brassica cretica</name>
    <name type="common">Mustard</name>
    <dbReference type="NCBI Taxonomy" id="69181"/>
    <lineage>
        <taxon>Eukaryota</taxon>
        <taxon>Viridiplantae</taxon>
        <taxon>Streptophyta</taxon>
        <taxon>Embryophyta</taxon>
        <taxon>Tracheophyta</taxon>
        <taxon>Spermatophyta</taxon>
        <taxon>Magnoliopsida</taxon>
        <taxon>eudicotyledons</taxon>
        <taxon>Gunneridae</taxon>
        <taxon>Pentapetalae</taxon>
        <taxon>rosids</taxon>
        <taxon>malvids</taxon>
        <taxon>Brassicales</taxon>
        <taxon>Brassicaceae</taxon>
        <taxon>Brassiceae</taxon>
        <taxon>Brassica</taxon>
    </lineage>
</organism>
<evidence type="ECO:0000313" key="1">
    <source>
        <dbReference type="EMBL" id="KAF3535198.1"/>
    </source>
</evidence>
<accession>A0A8S9Q9L1</accession>
<comment type="caution">
    <text evidence="1">The sequence shown here is derived from an EMBL/GenBank/DDBJ whole genome shotgun (WGS) entry which is preliminary data.</text>
</comment>
<proteinExistence type="predicted"/>
<dbReference type="Proteomes" id="UP000712600">
    <property type="component" value="Unassembled WGS sequence"/>
</dbReference>
<sequence length="258" mass="28861">MSTAPACRKRKSHVKPRVGTCNCSGRAHSLKPNRAFIMPGIDLYKMSNRVKRVAASVLRDMNPKLASPTGGVVWAPRSRAMLLTSSRTCLDAAASMSLTPRLRLLRLCLLRPDLFFFSFCRRKWWLSLLDMLCVIGKGDEVKFAASLLMRDIVALLNNEESSVNDAFTQYLSINMGDAKEVSQHYRLMSRQTRDCLGVSFRCYAYIPVSGQEIYSSLKLKPPSTHHYSAFQSHTPSMATLNFMFSDLEAGCCANTVEA</sequence>
<name>A0A8S9Q9L1_BRACR</name>
<protein>
    <submittedName>
        <fullName evidence="1">Uncharacterized protein</fullName>
    </submittedName>
</protein>
<dbReference type="AlphaFoldDB" id="A0A8S9Q9L1"/>
<evidence type="ECO:0000313" key="2">
    <source>
        <dbReference type="Proteomes" id="UP000712600"/>
    </source>
</evidence>
<gene>
    <name evidence="1" type="ORF">F2Q69_00021358</name>
</gene>